<name>A0A2R6NT01_9APHY</name>
<accession>A0A2R6NT01</accession>
<sequence>MTRGLPHKLTQSLSYLVKERVDYERHRYSGASAWNPKLDPSSVEYKPQVFAQGKRASNRSNGQERQKALGDEAWGALGEVVQMAEGRHGISLGRIVERRGYALLRA</sequence>
<dbReference type="AlphaFoldDB" id="A0A2R6NT01"/>
<dbReference type="OrthoDB" id="2770090at2759"/>
<reference evidence="1 2" key="1">
    <citation type="submission" date="2018-02" db="EMBL/GenBank/DDBJ databases">
        <title>Genome sequence of the basidiomycete white-rot fungus Phlebia centrifuga.</title>
        <authorList>
            <person name="Granchi Z."/>
            <person name="Peng M."/>
            <person name="de Vries R.P."/>
            <person name="Hilden K."/>
            <person name="Makela M.R."/>
            <person name="Grigoriev I."/>
            <person name="Riley R."/>
        </authorList>
    </citation>
    <scope>NUCLEOTIDE SEQUENCE [LARGE SCALE GENOMIC DNA]</scope>
    <source>
        <strain evidence="1 2">FBCC195</strain>
    </source>
</reference>
<evidence type="ECO:0000313" key="1">
    <source>
        <dbReference type="EMBL" id="PSR76118.1"/>
    </source>
</evidence>
<protein>
    <submittedName>
        <fullName evidence="1">Uncharacterized protein</fullName>
    </submittedName>
</protein>
<comment type="caution">
    <text evidence="1">The sequence shown here is derived from an EMBL/GenBank/DDBJ whole genome shotgun (WGS) entry which is preliminary data.</text>
</comment>
<proteinExistence type="predicted"/>
<organism evidence="1 2">
    <name type="scientific">Hermanssonia centrifuga</name>
    <dbReference type="NCBI Taxonomy" id="98765"/>
    <lineage>
        <taxon>Eukaryota</taxon>
        <taxon>Fungi</taxon>
        <taxon>Dikarya</taxon>
        <taxon>Basidiomycota</taxon>
        <taxon>Agaricomycotina</taxon>
        <taxon>Agaricomycetes</taxon>
        <taxon>Polyporales</taxon>
        <taxon>Meruliaceae</taxon>
        <taxon>Hermanssonia</taxon>
    </lineage>
</organism>
<gene>
    <name evidence="1" type="ORF">PHLCEN_2v8668</name>
</gene>
<evidence type="ECO:0000313" key="2">
    <source>
        <dbReference type="Proteomes" id="UP000186601"/>
    </source>
</evidence>
<dbReference type="EMBL" id="MLYV02000861">
    <property type="protein sequence ID" value="PSR76118.1"/>
    <property type="molecule type" value="Genomic_DNA"/>
</dbReference>
<keyword evidence="2" id="KW-1185">Reference proteome</keyword>
<dbReference type="Proteomes" id="UP000186601">
    <property type="component" value="Unassembled WGS sequence"/>
</dbReference>